<keyword evidence="2 3" id="KW-0786">Thiamine pyrophosphate</keyword>
<dbReference type="InterPro" id="IPR045229">
    <property type="entry name" value="TPP_enz"/>
</dbReference>
<evidence type="ECO:0000256" key="3">
    <source>
        <dbReference type="RuleBase" id="RU362132"/>
    </source>
</evidence>
<dbReference type="Gene3D" id="3.40.50.1220">
    <property type="entry name" value="TPP-binding domain"/>
    <property type="match status" value="1"/>
</dbReference>
<dbReference type="CDD" id="cd00568">
    <property type="entry name" value="TPP_enzymes"/>
    <property type="match status" value="1"/>
</dbReference>
<dbReference type="GO" id="GO:0009099">
    <property type="term" value="P:L-valine biosynthetic process"/>
    <property type="evidence" value="ECO:0007669"/>
    <property type="project" value="TreeGrafter"/>
</dbReference>
<dbReference type="PANTHER" id="PTHR18968">
    <property type="entry name" value="THIAMINE PYROPHOSPHATE ENZYMES"/>
    <property type="match status" value="1"/>
</dbReference>
<dbReference type="OrthoDB" id="9773408at2"/>
<dbReference type="GO" id="GO:0009097">
    <property type="term" value="P:isoleucine biosynthetic process"/>
    <property type="evidence" value="ECO:0007669"/>
    <property type="project" value="TreeGrafter"/>
</dbReference>
<evidence type="ECO:0000313" key="10">
    <source>
        <dbReference type="Proteomes" id="UP000254476"/>
    </source>
</evidence>
<name>A0A378JBE9_9GAMM</name>
<dbReference type="STRING" id="45066.Lgra_3163"/>
<dbReference type="Pfam" id="PF02775">
    <property type="entry name" value="TPP_enzyme_C"/>
    <property type="match status" value="1"/>
</dbReference>
<dbReference type="GO" id="GO:0000287">
    <property type="term" value="F:magnesium ion binding"/>
    <property type="evidence" value="ECO:0007669"/>
    <property type="project" value="InterPro"/>
</dbReference>
<keyword evidence="8" id="KW-0808">Transferase</keyword>
<evidence type="ECO:0000313" key="9">
    <source>
        <dbReference type="Proteomes" id="UP000054691"/>
    </source>
</evidence>
<dbReference type="PANTHER" id="PTHR18968:SF13">
    <property type="entry name" value="ACETOLACTATE SYNTHASE CATALYTIC SUBUNIT, MITOCHONDRIAL"/>
    <property type="match status" value="1"/>
</dbReference>
<evidence type="ECO:0000256" key="2">
    <source>
        <dbReference type="ARBA" id="ARBA00023052"/>
    </source>
</evidence>
<keyword evidence="9" id="KW-1185">Reference proteome</keyword>
<dbReference type="GO" id="GO:0005948">
    <property type="term" value="C:acetolactate synthase complex"/>
    <property type="evidence" value="ECO:0007669"/>
    <property type="project" value="TreeGrafter"/>
</dbReference>
<dbReference type="Proteomes" id="UP000054691">
    <property type="component" value="Unassembled WGS sequence"/>
</dbReference>
<comment type="similarity">
    <text evidence="1 3">Belongs to the TPP enzyme family.</text>
</comment>
<dbReference type="SUPFAM" id="SSF52518">
    <property type="entry name" value="Thiamin diphosphate-binding fold (THDP-binding)"/>
    <property type="match status" value="2"/>
</dbReference>
<evidence type="ECO:0000313" key="8">
    <source>
        <dbReference type="EMBL" id="STX45204.1"/>
    </source>
</evidence>
<dbReference type="EMBL" id="LNYE01000029">
    <property type="protein sequence ID" value="KTD06386.1"/>
    <property type="molecule type" value="Genomic_DNA"/>
</dbReference>
<reference evidence="8 10" key="2">
    <citation type="submission" date="2018-06" db="EMBL/GenBank/DDBJ databases">
        <authorList>
            <consortium name="Pathogen Informatics"/>
            <person name="Doyle S."/>
        </authorList>
    </citation>
    <scope>NUCLEOTIDE SEQUENCE [LARGE SCALE GENOMIC DNA]</scope>
    <source>
        <strain evidence="8 10">NCTC12388</strain>
    </source>
</reference>
<dbReference type="GO" id="GO:0030976">
    <property type="term" value="F:thiamine pyrophosphate binding"/>
    <property type="evidence" value="ECO:0007669"/>
    <property type="project" value="InterPro"/>
</dbReference>
<dbReference type="Pfam" id="PF02776">
    <property type="entry name" value="TPP_enzyme_N"/>
    <property type="match status" value="1"/>
</dbReference>
<accession>A0A378JBE9</accession>
<evidence type="ECO:0000259" key="5">
    <source>
        <dbReference type="Pfam" id="PF02775"/>
    </source>
</evidence>
<evidence type="ECO:0000256" key="1">
    <source>
        <dbReference type="ARBA" id="ARBA00007812"/>
    </source>
</evidence>
<dbReference type="Gene3D" id="3.40.50.970">
    <property type="match status" value="2"/>
</dbReference>
<organism evidence="8 10">
    <name type="scientific">Legionella gratiana</name>
    <dbReference type="NCBI Taxonomy" id="45066"/>
    <lineage>
        <taxon>Bacteria</taxon>
        <taxon>Pseudomonadati</taxon>
        <taxon>Pseudomonadota</taxon>
        <taxon>Gammaproteobacteria</taxon>
        <taxon>Legionellales</taxon>
        <taxon>Legionellaceae</taxon>
        <taxon>Legionella</taxon>
    </lineage>
</organism>
<dbReference type="InterPro" id="IPR012000">
    <property type="entry name" value="Thiamin_PyroP_enz_cen_dom"/>
</dbReference>
<protein>
    <submittedName>
        <fullName evidence="8">Acetolactate synthase</fullName>
        <ecNumber evidence="8">2.2.1.6</ecNumber>
    </submittedName>
</protein>
<feature type="domain" description="Thiamine pyrophosphate enzyme N-terminal TPP-binding" evidence="6">
    <location>
        <begin position="2"/>
        <end position="114"/>
    </location>
</feature>
<dbReference type="GO" id="GO:0050660">
    <property type="term" value="F:flavin adenine dinucleotide binding"/>
    <property type="evidence" value="ECO:0007669"/>
    <property type="project" value="TreeGrafter"/>
</dbReference>
<dbReference type="CDD" id="cd07035">
    <property type="entry name" value="TPP_PYR_POX_like"/>
    <property type="match status" value="1"/>
</dbReference>
<dbReference type="GO" id="GO:0003984">
    <property type="term" value="F:acetolactate synthase activity"/>
    <property type="evidence" value="ECO:0007669"/>
    <property type="project" value="UniProtKB-EC"/>
</dbReference>
<reference evidence="7 9" key="1">
    <citation type="submission" date="2015-11" db="EMBL/GenBank/DDBJ databases">
        <title>Genomic analysis of 38 Legionella species identifies large and diverse effector repertoires.</title>
        <authorList>
            <person name="Burstein D."/>
            <person name="Amaro F."/>
            <person name="Zusman T."/>
            <person name="Lifshitz Z."/>
            <person name="Cohen O."/>
            <person name="Gilbert J.A."/>
            <person name="Pupko T."/>
            <person name="Shuman H.A."/>
            <person name="Segal G."/>
        </authorList>
    </citation>
    <scope>NUCLEOTIDE SEQUENCE [LARGE SCALE GENOMIC DNA]</scope>
    <source>
        <strain evidence="7 9">Lyon 8420412</strain>
    </source>
</reference>
<dbReference type="InterPro" id="IPR012001">
    <property type="entry name" value="Thiamin_PyroP_enz_TPP-bd_dom"/>
</dbReference>
<dbReference type="EC" id="2.2.1.6" evidence="8"/>
<dbReference type="Pfam" id="PF00205">
    <property type="entry name" value="TPP_enzyme_M"/>
    <property type="match status" value="1"/>
</dbReference>
<feature type="domain" description="Thiamine pyrophosphate enzyme central" evidence="4">
    <location>
        <begin position="205"/>
        <end position="310"/>
    </location>
</feature>
<dbReference type="SUPFAM" id="SSF52467">
    <property type="entry name" value="DHS-like NAD/FAD-binding domain"/>
    <property type="match status" value="1"/>
</dbReference>
<proteinExistence type="inferred from homology"/>
<feature type="domain" description="Thiamine pyrophosphate enzyme TPP-binding" evidence="5">
    <location>
        <begin position="394"/>
        <end position="538"/>
    </location>
</feature>
<dbReference type="InterPro" id="IPR029035">
    <property type="entry name" value="DHS-like_NAD/FAD-binding_dom"/>
</dbReference>
<evidence type="ECO:0000259" key="4">
    <source>
        <dbReference type="Pfam" id="PF00205"/>
    </source>
</evidence>
<dbReference type="EMBL" id="UGOB01000001">
    <property type="protein sequence ID" value="STX45204.1"/>
    <property type="molecule type" value="Genomic_DNA"/>
</dbReference>
<dbReference type="AlphaFoldDB" id="A0A378JBE9"/>
<gene>
    <name evidence="8" type="primary">budB_1</name>
    <name evidence="7" type="synonym">budB_2</name>
    <name evidence="7" type="ORF">Lgra_3163</name>
    <name evidence="8" type="ORF">NCTC12388_01933</name>
</gene>
<dbReference type="InterPro" id="IPR029061">
    <property type="entry name" value="THDP-binding"/>
</dbReference>
<evidence type="ECO:0000259" key="6">
    <source>
        <dbReference type="Pfam" id="PF02776"/>
    </source>
</evidence>
<sequence length="562" mass="61441">MMTLADYLIRYLYENGVSHVFGVSGANIEDILDSIARLDLPLRFILAKHEFSAGCMADGYSRVSRSLGVVMSTSGGGALNLVPALGESLASEQPVLAIVGMPPQSLEGKGAFQDSSGLNGSLRGEDLFSALASKYFAWVQSVDDFPQQLQQAIRQALTPPFGTSILLIPKNLQMQHLAEKPEIGIQIPIVACDETCDSTLLETLLQICNKSKGSVLILVGEEIHRQNLENDLCKLVERLNARVAVTPEAKSAWSNESSRFVGVSGIAGHNSVLEAARVSRTIIVIGTRLQLMSRLGLEPYLDSKTIIYLNTSAPCYDFSNNGQYVHILSGGLKTNLQTLTEQLPVSDSLMVTNSGLIYEKTNYFDSIESCELCFESVFSLLNQAIHHEDIVFADAGNTGGAAIHYLKGASFFAIALGMGGMGYALGASIGSCLKSGQRTWCVLGDGALLMHGMEIHTAIQYGLPIRFIVFNNNAHAMCYDRDRLYLSGKTEANVFEKSQYGTGMAHMFPGFYSHDVNSRSDLRRHLLDLADYRLPALLSINLDYHEIPPFVPFLQRFRSIKT</sequence>
<evidence type="ECO:0000313" key="7">
    <source>
        <dbReference type="EMBL" id="KTD06386.1"/>
    </source>
</evidence>
<dbReference type="Proteomes" id="UP000254476">
    <property type="component" value="Unassembled WGS sequence"/>
</dbReference>
<dbReference type="InterPro" id="IPR011766">
    <property type="entry name" value="TPP_enzyme_TPP-bd"/>
</dbReference>
<dbReference type="RefSeq" id="WP_058500133.1">
    <property type="nucleotide sequence ID" value="NZ_CAAAHW010000005.1"/>
</dbReference>